<dbReference type="InterPro" id="IPR003284">
    <property type="entry name" value="Sal_SpvB"/>
</dbReference>
<dbReference type="PRINTS" id="PR01341">
    <property type="entry name" value="SALSPVBPROT"/>
</dbReference>
<evidence type="ECO:0000256" key="2">
    <source>
        <dbReference type="ARBA" id="ARBA00022525"/>
    </source>
</evidence>
<feature type="compositionally biased region" description="Basic and acidic residues" evidence="4">
    <location>
        <begin position="2199"/>
        <end position="2208"/>
    </location>
</feature>
<keyword evidence="3" id="KW-0843">Virulence</keyword>
<feature type="compositionally biased region" description="Polar residues" evidence="4">
    <location>
        <begin position="1"/>
        <end position="35"/>
    </location>
</feature>
<evidence type="ECO:0000313" key="7">
    <source>
        <dbReference type="EMBL" id="KAK5996113.1"/>
    </source>
</evidence>
<accession>A0ABR0SVC2</accession>
<feature type="compositionally biased region" description="Low complexity" evidence="4">
    <location>
        <begin position="2210"/>
        <end position="2225"/>
    </location>
</feature>
<dbReference type="Pfam" id="PF12255">
    <property type="entry name" value="TcdB_toxin_midC"/>
    <property type="match status" value="1"/>
</dbReference>
<feature type="compositionally biased region" description="Basic and acidic residues" evidence="4">
    <location>
        <begin position="2438"/>
        <end position="2451"/>
    </location>
</feature>
<dbReference type="Gene3D" id="2.180.10.10">
    <property type="entry name" value="RHS repeat-associated core"/>
    <property type="match status" value="1"/>
</dbReference>
<feature type="region of interest" description="Disordered" evidence="4">
    <location>
        <begin position="2438"/>
        <end position="2464"/>
    </location>
</feature>
<dbReference type="Pfam" id="PF12256">
    <property type="entry name" value="TcdB_toxin_midN"/>
    <property type="match status" value="1"/>
</dbReference>
<comment type="subcellular location">
    <subcellularLocation>
        <location evidence="1">Secreted</location>
    </subcellularLocation>
</comment>
<dbReference type="EMBL" id="JAVFKD010000004">
    <property type="protein sequence ID" value="KAK5996113.1"/>
    <property type="molecule type" value="Genomic_DNA"/>
</dbReference>
<evidence type="ECO:0000256" key="4">
    <source>
        <dbReference type="SAM" id="MobiDB-lite"/>
    </source>
</evidence>
<evidence type="ECO:0000256" key="1">
    <source>
        <dbReference type="ARBA" id="ARBA00004613"/>
    </source>
</evidence>
<evidence type="ECO:0000259" key="6">
    <source>
        <dbReference type="Pfam" id="PF12256"/>
    </source>
</evidence>
<protein>
    <submittedName>
        <fullName evidence="7">Toxin subunit YenB-like protein</fullName>
    </submittedName>
</protein>
<keyword evidence="2" id="KW-0964">Secreted</keyword>
<dbReference type="Pfam" id="PF03534">
    <property type="entry name" value="SpvB"/>
    <property type="match status" value="1"/>
</dbReference>
<dbReference type="InterPro" id="IPR022044">
    <property type="entry name" value="TcdB_toxin_mid/C"/>
</dbReference>
<comment type="caution">
    <text evidence="7">The sequence shown here is derived from an EMBL/GenBank/DDBJ whole genome shotgun (WGS) entry which is preliminary data.</text>
</comment>
<proteinExistence type="predicted"/>
<feature type="region of interest" description="Disordered" evidence="4">
    <location>
        <begin position="2179"/>
        <end position="2239"/>
    </location>
</feature>
<dbReference type="Proteomes" id="UP001338125">
    <property type="component" value="Unassembled WGS sequence"/>
</dbReference>
<sequence length="2464" mass="275474">MVPTSVQSMREASANQSQQHATPEASTSTGDSSGQDNHDAPGRLLADGSHGRSIRERFNVNTQTGGISFTIPIQTSPGRSDFGPSLSLTYDSGSASGNGVFGRGWRLAGVDSITRKTSIMIPVYNDDEDTFVHSQVGDLVPVIQVNGKKPIEWDDKRGDAQYRVRLYRPRVESDPIRVQRWTCLDGSGDMHWKTISSGNVTTVLGRDSSSQIRSHRTHNDNGGALLIFSWLESETYDSRGNHMVLSYKGESQNILQASLADKVYEEHRNTTSQRYLESIKYGNKTPNRDLNNWDILRPAPQDDPWYWMFELIFDYGEYARDAPTTQEGPFEWNHRPDPFSVHSSGFEVRTYRRCERVLMFHHFEELKRLDCLVAATEFKYETDTKSRVSVLQSATQCGYQLDARKETYSCIRLPPTVFEYWAAPDLEQSRTESFDLNLAGLSSPAAQWVDLNGDGAPGVLAHAPGGGWYYHRNESSTKPAIGAPSLVSQVPGVIDSDGWSFEDLTGDGKLDLSFSTHDRGITGFYERMNNGQWANFVPFNSYPTAYSPMDPTIHKVDLNGNGSADLLQLANQQDNELSWYPSLGRQGYGAKKSTAGAPALPSGEVPFVLLSDMSGDGLADIVMICNSHICYWPNMGHGRFGSKVVMGNPPLLDDFTSFTPLRLRMVDITGSGTADLIYLPQEGGLHVYYNQSGNTWSEAHVLPTFPRLDHFCAVGVFDVGGRGTQCLVWTSDHYNSGGSAGSTTVRFLDLMGGNKPGLLTKCSNGIGGEVQITYRSSTQYHLDDERSGRAWPTRLPFPIECVERMVTKDLIAQTACTMRYAYHNGYYDPVERQFRGFQMVEEWDAEDFTTGSSLGQFHRPPVHTKIWFYIGLQRIDDATVLPDCYHTDKPQQSPLPASKISTKTLAGRLTADEVRDAYRALSGNQRRQEVFSDDDSPKSTIPYTVAQQTYEVVMHQGVGHDQRYGIFRVNSREELTSHYEREPNEAKIQHFFTLEIDDYGNIRKQAVVNYGKLKSQLEGEDQQRQKETFISYTTTDYTNAMDPLISSTSTGNNYFQAPLPSEVCQYRVLPRSEWVCRSVDRYTWETLAKSLPGTVDVPIHKSSAHSDIIFTEGSKILISKARTLYTATLNEPLPIHKQERFSIEYQSYQLSFTKDLLEATLKNGESPLLSPDQLDKELSIGGYVRLSDGNEEWWAPSARHLFTNGFNDRSSTSNLATARSHFYMPNAEVDQHGNVSRRQMDQYQLLLVKSMDAMKNETSFVNDYVYLQPSLVTDCNGNQTQTVFDPCGRSVGVAIMGKVVEDVGDSLAGFSVDLSPALLEEFIKDPSGPVAAQILQNAGSRTVYHDRYELNAGGVSGKMVPSFQAELVRHTHFRDAAIPSQISVHITYLDGNGGAIQEVTLSENTGNTKKWQFGGWVIRDNKNQPVRQFLPFTAVTHDFRPQEDSHSAPSTTLLRDPLSRVVAVLNGDHTWSKTRFTPWMQVDFDAGDTVRIDDPEADRDVGGYFSMLSRASYFPTWYQKETTAHQAISKSEVYHDTPKTAHVDSLGRGIVVEVSNRSQGSGDERSVTHQDYDVRGNVAQLRDAMDRVVTTTKYDLLGRPLFSINMDSGSHWELLDCSNLPLLSWSSRGIRQRVTYDQLRRIDNVKVLPSPDASSEMMIVKNIYGESLSNASKNNLRGQLHQCYDQSGLQTNLVFDFHGVCRESSVKFTLKYKQMLDWSERDGGNWKKPSQTVYTEDSSRNKVWRTYDVAGRLKTLRSISADEETTTSSVDNVEYSEDGKITLIRYGNESHTTHEYDTTTRRLVKTCTKLKDRTRVEEVSYMYDCLGRVIYKANQAHKTVFFDKSVVSPSQEFRYDALGQLIEATGREQVEISNGGQKRLRPFDAASGPRNQVLGDGSQLVEYVETYEYDVAGNIVKLHHTPRTAKDYTGWTRKYTYEEPSCIDKEATSNRLTRTAIRDTEEVYRYCGDGGQSGCITSVPGYSALTWDHNDKLRSFSTQKVRDGATPETTWYIYNAQGERVRKVTDRYASHTDSSPPTKSKETRYLPLQDVFIRYKGDGISISRSITTTSVGDSSISNKPMALLELDSSSEQLLVRYQASENLELSNSGQVISYEEYSPYGASTYQALVKGCLASTGSWATKGTVRVGSISAARDTTAHGSGADGLNLYRYVGNDPINFDDPQGMARGKERGPSTSAIPKDRTPKPKQENNSGNSSGQGASGPSSADPVAGSSGGKVDPKDVQEAIESIDLELVNGAMQSRSTYLDTKEIGLNDIWWTQDSIGRSMYDPQEGRGKDVYAAQGELRGRVKTLEKEGSIPRTANENAAEAFQQHFGRVIVGPDSNGGKNYHSWDNRRLWVMKNSLNKYTKATVYIGPDKATAKEYGAEGDIHQVTEFSRVWGIKEHLDKFSDSIKNSKGVKFLRAMKSRITMKLNEEFLKNKGASKDTTKDGRQAPLVRSKPPRNP</sequence>
<evidence type="ECO:0000313" key="8">
    <source>
        <dbReference type="Proteomes" id="UP001338125"/>
    </source>
</evidence>
<dbReference type="InterPro" id="IPR022045">
    <property type="entry name" value="TcdB_toxin_mid/N"/>
</dbReference>
<reference evidence="7 8" key="1">
    <citation type="submission" date="2024-01" db="EMBL/GenBank/DDBJ databases">
        <title>Complete genome of Cladobotryum mycophilum ATHUM6906.</title>
        <authorList>
            <person name="Christinaki A.C."/>
            <person name="Myridakis A.I."/>
            <person name="Kouvelis V.N."/>
        </authorList>
    </citation>
    <scope>NUCLEOTIDE SEQUENCE [LARGE SCALE GENOMIC DNA]</scope>
    <source>
        <strain evidence="7 8">ATHUM6906</strain>
    </source>
</reference>
<dbReference type="SUPFAM" id="SSF69318">
    <property type="entry name" value="Integrin alpha N-terminal domain"/>
    <property type="match status" value="1"/>
</dbReference>
<feature type="region of interest" description="Disordered" evidence="4">
    <location>
        <begin position="1"/>
        <end position="52"/>
    </location>
</feature>
<keyword evidence="8" id="KW-1185">Reference proteome</keyword>
<gene>
    <name evidence="7" type="ORF">PT974_04540</name>
</gene>
<organism evidence="7 8">
    <name type="scientific">Cladobotryum mycophilum</name>
    <dbReference type="NCBI Taxonomy" id="491253"/>
    <lineage>
        <taxon>Eukaryota</taxon>
        <taxon>Fungi</taxon>
        <taxon>Dikarya</taxon>
        <taxon>Ascomycota</taxon>
        <taxon>Pezizomycotina</taxon>
        <taxon>Sordariomycetes</taxon>
        <taxon>Hypocreomycetidae</taxon>
        <taxon>Hypocreales</taxon>
        <taxon>Hypocreaceae</taxon>
        <taxon>Cladobotryum</taxon>
    </lineage>
</organism>
<dbReference type="InterPro" id="IPR028994">
    <property type="entry name" value="Integrin_alpha_N"/>
</dbReference>
<name>A0ABR0SVC2_9HYPO</name>
<feature type="domain" description="Insecticide toxin TcdB middle/C-terminal" evidence="5">
    <location>
        <begin position="917"/>
        <end position="1017"/>
    </location>
</feature>
<evidence type="ECO:0000259" key="5">
    <source>
        <dbReference type="Pfam" id="PF12255"/>
    </source>
</evidence>
<feature type="domain" description="Insecticide toxin TcdB middle/N-terminal" evidence="6">
    <location>
        <begin position="707"/>
        <end position="847"/>
    </location>
</feature>
<evidence type="ECO:0000256" key="3">
    <source>
        <dbReference type="ARBA" id="ARBA00023026"/>
    </source>
</evidence>